<gene>
    <name evidence="2" type="ORF">E2562_019038</name>
</gene>
<dbReference type="AlphaFoldDB" id="A0A6G1EMV9"/>
<dbReference type="EMBL" id="SPHZ02000003">
    <property type="protein sequence ID" value="KAF0925970.1"/>
    <property type="molecule type" value="Genomic_DNA"/>
</dbReference>
<comment type="caution">
    <text evidence="2">The sequence shown here is derived from an EMBL/GenBank/DDBJ whole genome shotgun (WGS) entry which is preliminary data.</text>
</comment>
<feature type="compositionally biased region" description="Polar residues" evidence="1">
    <location>
        <begin position="59"/>
        <end position="69"/>
    </location>
</feature>
<reference evidence="2 3" key="1">
    <citation type="submission" date="2019-11" db="EMBL/GenBank/DDBJ databases">
        <title>Whole genome sequence of Oryza granulata.</title>
        <authorList>
            <person name="Li W."/>
        </authorList>
    </citation>
    <scope>NUCLEOTIDE SEQUENCE [LARGE SCALE GENOMIC DNA]</scope>
    <source>
        <strain evidence="3">cv. Menghai</strain>
        <tissue evidence="2">Leaf</tissue>
    </source>
</reference>
<sequence length="69" mass="7215">MATTNKGRTCRAAWCSPAAEKGAVGDVVVPKHDERPEHGVPCTAEQSSQLSMRVATVVRPSTATTSCST</sequence>
<name>A0A6G1EMV9_9ORYZ</name>
<feature type="region of interest" description="Disordered" evidence="1">
    <location>
        <begin position="32"/>
        <end position="69"/>
    </location>
</feature>
<keyword evidence="3" id="KW-1185">Reference proteome</keyword>
<protein>
    <submittedName>
        <fullName evidence="2">Uncharacterized protein</fullName>
    </submittedName>
</protein>
<proteinExistence type="predicted"/>
<evidence type="ECO:0000313" key="2">
    <source>
        <dbReference type="EMBL" id="KAF0925970.1"/>
    </source>
</evidence>
<organism evidence="2 3">
    <name type="scientific">Oryza meyeriana var. granulata</name>
    <dbReference type="NCBI Taxonomy" id="110450"/>
    <lineage>
        <taxon>Eukaryota</taxon>
        <taxon>Viridiplantae</taxon>
        <taxon>Streptophyta</taxon>
        <taxon>Embryophyta</taxon>
        <taxon>Tracheophyta</taxon>
        <taxon>Spermatophyta</taxon>
        <taxon>Magnoliopsida</taxon>
        <taxon>Liliopsida</taxon>
        <taxon>Poales</taxon>
        <taxon>Poaceae</taxon>
        <taxon>BOP clade</taxon>
        <taxon>Oryzoideae</taxon>
        <taxon>Oryzeae</taxon>
        <taxon>Oryzinae</taxon>
        <taxon>Oryza</taxon>
        <taxon>Oryza meyeriana</taxon>
    </lineage>
</organism>
<accession>A0A6G1EMV9</accession>
<evidence type="ECO:0000313" key="3">
    <source>
        <dbReference type="Proteomes" id="UP000479710"/>
    </source>
</evidence>
<dbReference type="Proteomes" id="UP000479710">
    <property type="component" value="Unassembled WGS sequence"/>
</dbReference>
<evidence type="ECO:0000256" key="1">
    <source>
        <dbReference type="SAM" id="MobiDB-lite"/>
    </source>
</evidence>